<evidence type="ECO:0000313" key="1">
    <source>
        <dbReference type="EMBL" id="MEK8047941.1"/>
    </source>
</evidence>
<comment type="caution">
    <text evidence="1">The sequence shown here is derived from an EMBL/GenBank/DDBJ whole genome shotgun (WGS) entry which is preliminary data.</text>
</comment>
<dbReference type="RefSeq" id="WP_341400255.1">
    <property type="nucleotide sequence ID" value="NZ_JBBUTI010000012.1"/>
</dbReference>
<dbReference type="EMBL" id="JBBUTI010000012">
    <property type="protein sequence ID" value="MEK8047941.1"/>
    <property type="molecule type" value="Genomic_DNA"/>
</dbReference>
<evidence type="ECO:0000313" key="2">
    <source>
        <dbReference type="Proteomes" id="UP001379945"/>
    </source>
</evidence>
<accession>A0ABU9CAK4</accession>
<organism evidence="1 2">
    <name type="scientific">Ideonella margarita</name>
    <dbReference type="NCBI Taxonomy" id="2984191"/>
    <lineage>
        <taxon>Bacteria</taxon>
        <taxon>Pseudomonadati</taxon>
        <taxon>Pseudomonadota</taxon>
        <taxon>Betaproteobacteria</taxon>
        <taxon>Burkholderiales</taxon>
        <taxon>Sphaerotilaceae</taxon>
        <taxon>Ideonella</taxon>
    </lineage>
</organism>
<dbReference type="Proteomes" id="UP001379945">
    <property type="component" value="Unassembled WGS sequence"/>
</dbReference>
<sequence length="112" mass="11919">MPAPPATLSTVPAEEALPCPAPFFHSDSDSVRFWVQVHGLPVGATISRATLHYRFCPQQAGDQPLATYLAHAAEVDSAVRRRVLGGSIEPVMLREHDLLPVPVPSGSQTPGA</sequence>
<name>A0ABU9CAK4_9BURK</name>
<proteinExistence type="predicted"/>
<keyword evidence="2" id="KW-1185">Reference proteome</keyword>
<protein>
    <submittedName>
        <fullName evidence="1">DUF1488 family protein</fullName>
    </submittedName>
</protein>
<reference evidence="1 2" key="1">
    <citation type="submission" date="2024-04" db="EMBL/GenBank/DDBJ databases">
        <title>Novel species of the genus Ideonella isolated from streams.</title>
        <authorList>
            <person name="Lu H."/>
        </authorList>
    </citation>
    <scope>NUCLEOTIDE SEQUENCE [LARGE SCALE GENOMIC DNA]</scope>
    <source>
        <strain evidence="1 2">LYT19W</strain>
    </source>
</reference>
<gene>
    <name evidence="1" type="ORF">AACH00_16400</name>
</gene>